<dbReference type="InterPro" id="IPR035396">
    <property type="entry name" value="Bac_rhamnosid6H"/>
</dbReference>
<dbReference type="PANTHER" id="PTHR34987">
    <property type="entry name" value="C, PUTATIVE (AFU_ORTHOLOGUE AFUA_3G02880)-RELATED"/>
    <property type="match status" value="1"/>
</dbReference>
<evidence type="ECO:0000313" key="2">
    <source>
        <dbReference type="EMBL" id="WOO40293.1"/>
    </source>
</evidence>
<evidence type="ECO:0000259" key="1">
    <source>
        <dbReference type="Pfam" id="PF17389"/>
    </source>
</evidence>
<dbReference type="Proteomes" id="UP001304300">
    <property type="component" value="Chromosome"/>
</dbReference>
<dbReference type="InterPro" id="IPR012341">
    <property type="entry name" value="6hp_glycosidase-like_sf"/>
</dbReference>
<reference evidence="2 3" key="1">
    <citation type="submission" date="2023-10" db="EMBL/GenBank/DDBJ databases">
        <title>Rubellicoccus peritrichatus gen. nov., sp. nov., isolated from an algae of coral reef tank.</title>
        <authorList>
            <person name="Luo J."/>
        </authorList>
    </citation>
    <scope>NUCLEOTIDE SEQUENCE [LARGE SCALE GENOMIC DNA]</scope>
    <source>
        <strain evidence="2 3">CR14</strain>
    </source>
</reference>
<proteinExistence type="predicted"/>
<feature type="domain" description="Alpha-L-rhamnosidase six-hairpin glycosidase" evidence="1">
    <location>
        <begin position="367"/>
        <end position="702"/>
    </location>
</feature>
<dbReference type="Gene3D" id="1.50.10.10">
    <property type="match status" value="1"/>
</dbReference>
<dbReference type="KEGG" id="puo:RZN69_16865"/>
<sequence>MEAYDYIKHSSFISTGSARANSFSGFLREFYLKGDEGASLAITADTHYKLYVNGCFVNAGPAPFRRPIMRVDEYDISDYMNSSLNRVFVLTRFIGTDVKYNIRGEPGFIAVIKNGEEIIKTDCQWRAFDINAWECDAPNITWALPPMESVDMALPTYKILSLYAQEDYKTNYDQIDGLETPVQAREPKGIQFERRRVPLLHWQKPKAPVLRSIFRTNNEVHNLRDTPLKLDREYMEPAWDAEAYDVLDERQPVLCKDLGEPGYALLYDALRMTAGDFSIEIEADEVATVEIATAERLIGNRPFISRNGSYYLTRLMLTPGVNRYRLYAFSGFRYIFFIAKKFKNKLKINKLCFHECSSDLNYRDYLELDDRAVSTIYSISRRSIQLTTQASCYDCNTREQGSYWGDGLWVTDMIGHMTGDFSHMRELCIAMTGEYRAIGTLKSSLYGFGPPMLDYCMIAVEVMRRYARYTADWETVHAHLPTCEAIVSDFRASKDEAGFVSLMRLKELKPEPYEDAMIFLDHSGLGWHSRTTTGISRNEPNAGLNLFYLLALQALCEIHHLLGKSTFNLDEEISSLRNLCKEKFFDIDAGLVVDSTRPNEDSKSFSQIVNALAIITSVLEGNTARQAIQTVIDVEQFPWVSQGTPYTYFYLIEALGETNQAALGYTELRNRWLPMVKAGATTTWETFLGENSDSLNHAWSAPLPYFARRWLAGVYPLTHGYSSVGVRPDMSFRLKAKVRVMIPQGSLQVAWVKDSRGSAYVEIVLPENVTGYLFCGSDSYSLRAGINKFCIEENLYH</sequence>
<dbReference type="RefSeq" id="WP_317832469.1">
    <property type="nucleotide sequence ID" value="NZ_CP136920.1"/>
</dbReference>
<name>A0AAQ3QUB3_9BACT</name>
<dbReference type="PANTHER" id="PTHR34987:SF2">
    <property type="entry name" value="B, PUTATIVE (AFU_ORTHOLOGUE AFUA_7G05040)-RELATED"/>
    <property type="match status" value="1"/>
</dbReference>
<dbReference type="EMBL" id="CP136920">
    <property type="protein sequence ID" value="WOO40293.1"/>
    <property type="molecule type" value="Genomic_DNA"/>
</dbReference>
<organism evidence="2 3">
    <name type="scientific">Rubellicoccus peritrichatus</name>
    <dbReference type="NCBI Taxonomy" id="3080537"/>
    <lineage>
        <taxon>Bacteria</taxon>
        <taxon>Pseudomonadati</taxon>
        <taxon>Verrucomicrobiota</taxon>
        <taxon>Opitutia</taxon>
        <taxon>Puniceicoccales</taxon>
        <taxon>Cerasicoccaceae</taxon>
        <taxon>Rubellicoccus</taxon>
    </lineage>
</organism>
<gene>
    <name evidence="2" type="ORF">RZN69_16865</name>
</gene>
<keyword evidence="3" id="KW-1185">Reference proteome</keyword>
<dbReference type="AlphaFoldDB" id="A0AAQ3QUB3"/>
<accession>A0AAQ3QUB3</accession>
<dbReference type="Pfam" id="PF17389">
    <property type="entry name" value="Bac_rhamnosid6H"/>
    <property type="match status" value="1"/>
</dbReference>
<dbReference type="GO" id="GO:0005975">
    <property type="term" value="P:carbohydrate metabolic process"/>
    <property type="evidence" value="ECO:0007669"/>
    <property type="project" value="InterPro"/>
</dbReference>
<dbReference type="Gene3D" id="2.60.120.260">
    <property type="entry name" value="Galactose-binding domain-like"/>
    <property type="match status" value="2"/>
</dbReference>
<dbReference type="SUPFAM" id="SSF48208">
    <property type="entry name" value="Six-hairpin glycosidases"/>
    <property type="match status" value="1"/>
</dbReference>
<evidence type="ECO:0000313" key="3">
    <source>
        <dbReference type="Proteomes" id="UP001304300"/>
    </source>
</evidence>
<dbReference type="Gene3D" id="2.60.420.10">
    <property type="entry name" value="Maltose phosphorylase, domain 3"/>
    <property type="match status" value="1"/>
</dbReference>
<protein>
    <recommendedName>
        <fullName evidence="1">Alpha-L-rhamnosidase six-hairpin glycosidase domain-containing protein</fullName>
    </recommendedName>
</protein>
<dbReference type="InterPro" id="IPR008928">
    <property type="entry name" value="6-hairpin_glycosidase_sf"/>
</dbReference>